<dbReference type="EMBL" id="CP062229">
    <property type="protein sequence ID" value="UVC13533.1"/>
    <property type="molecule type" value="Genomic_DNA"/>
</dbReference>
<organism evidence="1 2">
    <name type="scientific">Mesorhizobium onobrychidis</name>
    <dbReference type="NCBI Taxonomy" id="2775404"/>
    <lineage>
        <taxon>Bacteria</taxon>
        <taxon>Pseudomonadati</taxon>
        <taxon>Pseudomonadota</taxon>
        <taxon>Alphaproteobacteria</taxon>
        <taxon>Hyphomicrobiales</taxon>
        <taxon>Phyllobacteriaceae</taxon>
        <taxon>Mesorhizobium</taxon>
    </lineage>
</organism>
<evidence type="ECO:0000313" key="1">
    <source>
        <dbReference type="EMBL" id="UVC13533.1"/>
    </source>
</evidence>
<keyword evidence="2" id="KW-1185">Reference proteome</keyword>
<gene>
    <name evidence="1" type="ORF">IHQ72_22820</name>
</gene>
<name>A0ABY5QR77_9HYPH</name>
<dbReference type="RefSeq" id="WP_309508643.1">
    <property type="nucleotide sequence ID" value="NZ_CP062229.1"/>
</dbReference>
<protein>
    <submittedName>
        <fullName evidence="1">Uncharacterized protein</fullName>
    </submittedName>
</protein>
<sequence length="111" mass="12008">MGFRAGSIQLVARGALPLLISHIGAIGASTGVPGWPRAWKRHDGQWRLAEFRDGYFLDQGVECLADALARFVHAAEPVLGTLQELARCSEVASHNTTRCLARRTDIVGALN</sequence>
<proteinExistence type="predicted"/>
<evidence type="ECO:0000313" key="2">
    <source>
        <dbReference type="Proteomes" id="UP001058098"/>
    </source>
</evidence>
<accession>A0ABY5QR77</accession>
<reference evidence="1" key="1">
    <citation type="submission" date="2020-09" db="EMBL/GenBank/DDBJ databases">
        <title>Rhizobia associated with sainfoin plants.</title>
        <authorList>
            <person name="Asharfi S."/>
            <person name="Kuzmanovic N."/>
            <person name="Bunk B."/>
            <person name="Sproeer C."/>
            <person name="Becker M."/>
            <person name="Thuenen T."/>
        </authorList>
    </citation>
    <scope>NUCLEOTIDE SEQUENCE</scope>
    <source>
        <strain evidence="1">OM4</strain>
    </source>
</reference>
<dbReference type="Proteomes" id="UP001058098">
    <property type="component" value="Chromosome"/>
</dbReference>